<evidence type="ECO:0000256" key="1">
    <source>
        <dbReference type="ARBA" id="ARBA00000085"/>
    </source>
</evidence>
<keyword evidence="5" id="KW-1133">Transmembrane helix</keyword>
<keyword evidence="3 4" id="KW-0597">Phosphoprotein</keyword>
<evidence type="ECO:0000259" key="6">
    <source>
        <dbReference type="PROSITE" id="PS50109"/>
    </source>
</evidence>
<comment type="caution">
    <text evidence="8">The sequence shown here is derived from an EMBL/GenBank/DDBJ whole genome shotgun (WGS) entry which is preliminary data.</text>
</comment>
<dbReference type="SUPFAM" id="SSF52172">
    <property type="entry name" value="CheY-like"/>
    <property type="match status" value="1"/>
</dbReference>
<dbReference type="Gene3D" id="1.10.287.130">
    <property type="match status" value="1"/>
</dbReference>
<dbReference type="EC" id="2.7.13.3" evidence="2"/>
<dbReference type="InterPro" id="IPR004358">
    <property type="entry name" value="Sig_transdc_His_kin-like_C"/>
</dbReference>
<feature type="modified residue" description="4-aspartylphosphate" evidence="4">
    <location>
        <position position="512"/>
    </location>
</feature>
<dbReference type="CDD" id="cd00082">
    <property type="entry name" value="HisKA"/>
    <property type="match status" value="1"/>
</dbReference>
<dbReference type="Gene3D" id="3.40.50.2300">
    <property type="match status" value="1"/>
</dbReference>
<reference evidence="8 9" key="1">
    <citation type="submission" date="2024-06" db="EMBL/GenBank/DDBJ databases">
        <title>Chitinophaga defluvii sp. nov., isolated from municipal sewage.</title>
        <authorList>
            <person name="Zhang L."/>
        </authorList>
    </citation>
    <scope>NUCLEOTIDE SEQUENCE [LARGE SCALE GENOMIC DNA]</scope>
    <source>
        <strain evidence="8 9">H8</strain>
    </source>
</reference>
<dbReference type="SMART" id="SM00448">
    <property type="entry name" value="REC"/>
    <property type="match status" value="1"/>
</dbReference>
<evidence type="ECO:0000313" key="9">
    <source>
        <dbReference type="Proteomes" id="UP001549749"/>
    </source>
</evidence>
<dbReference type="InterPro" id="IPR001789">
    <property type="entry name" value="Sig_transdc_resp-reg_receiver"/>
</dbReference>
<keyword evidence="5" id="KW-0472">Membrane</keyword>
<dbReference type="Pfam" id="PF00512">
    <property type="entry name" value="HisKA"/>
    <property type="match status" value="1"/>
</dbReference>
<dbReference type="InterPro" id="IPR003661">
    <property type="entry name" value="HisK_dim/P_dom"/>
</dbReference>
<evidence type="ECO:0000256" key="2">
    <source>
        <dbReference type="ARBA" id="ARBA00012438"/>
    </source>
</evidence>
<evidence type="ECO:0000259" key="7">
    <source>
        <dbReference type="PROSITE" id="PS50110"/>
    </source>
</evidence>
<comment type="catalytic activity">
    <reaction evidence="1">
        <text>ATP + protein L-histidine = ADP + protein N-phospho-L-histidine.</text>
        <dbReference type="EC" id="2.7.13.3"/>
    </reaction>
</comment>
<sequence length="588" mass="66212">MNTITTTVFAKVATYCRERYFKITHTGTQGIDDSELVKRIVLVNRLSLAIAAIMLVIAPIVCIFLIWKVSILMAFIIEFAINCSVLLLNHHKKHLAASLTLYYNQCVAIIFFGFLLGGVLQLQFTIVFLISIIYLILKEYHLRKICFIAAITTLVVLQLCYYFQAHQPLVTITYDTGFVIQSLVIGGVLILMIIISKTYVRSNDTNQELEKTNHFKKMFVYQVTHEMRTPLNAIYGVAQLLKREIKLDANLKPIESLTNQLLAASNTTRNIINNVLDMAEIETGKLESSMEGAFPVRPFFEKMIDVNKIVARSRSIQLKLFMDQMPEILIGDTLKLNQIVTNLLANAIKFADKNTIILLKVTGLEEGLWRIQVINQGATISPQRINVIFDPFITLKPKSMEGTGLGLYIVKNKVSSMQGTIAIESLGEGLTTFTVTLPLRAGKREDVPAEEMEDDIKDLSNIHVMIAEDDEMNALLLSSFLRHIGCKVTYTANGLELLQKVEKEIPDVIILDSYMPVMNGEETLQYLRNVPEFRSIPVIVATGDAFKDSREAFITAGASAFIEKPIDHKALLKALRIQLHHNNEELQE</sequence>
<dbReference type="InterPro" id="IPR036097">
    <property type="entry name" value="HisK_dim/P_sf"/>
</dbReference>
<dbReference type="CDD" id="cd17546">
    <property type="entry name" value="REC_hyHK_CKI1_RcsC-like"/>
    <property type="match status" value="1"/>
</dbReference>
<evidence type="ECO:0000256" key="3">
    <source>
        <dbReference type="ARBA" id="ARBA00022553"/>
    </source>
</evidence>
<accession>A0ABV2TC38</accession>
<dbReference type="EMBL" id="JBEXAC010000002">
    <property type="protein sequence ID" value="MET6999845.1"/>
    <property type="molecule type" value="Genomic_DNA"/>
</dbReference>
<feature type="transmembrane region" description="Helical" evidence="5">
    <location>
        <begin position="176"/>
        <end position="195"/>
    </location>
</feature>
<evidence type="ECO:0000256" key="5">
    <source>
        <dbReference type="SAM" id="Phobius"/>
    </source>
</evidence>
<dbReference type="InterPro" id="IPR003594">
    <property type="entry name" value="HATPase_dom"/>
</dbReference>
<organism evidence="8 9">
    <name type="scientific">Chitinophaga defluvii</name>
    <dbReference type="NCBI Taxonomy" id="3163343"/>
    <lineage>
        <taxon>Bacteria</taxon>
        <taxon>Pseudomonadati</taxon>
        <taxon>Bacteroidota</taxon>
        <taxon>Chitinophagia</taxon>
        <taxon>Chitinophagales</taxon>
        <taxon>Chitinophagaceae</taxon>
        <taxon>Chitinophaga</taxon>
    </lineage>
</organism>
<feature type="transmembrane region" description="Helical" evidence="5">
    <location>
        <begin position="144"/>
        <end position="164"/>
    </location>
</feature>
<dbReference type="PROSITE" id="PS50110">
    <property type="entry name" value="RESPONSE_REGULATORY"/>
    <property type="match status" value="1"/>
</dbReference>
<dbReference type="PANTHER" id="PTHR43547:SF2">
    <property type="entry name" value="HYBRID SIGNAL TRANSDUCTION HISTIDINE KINASE C"/>
    <property type="match status" value="1"/>
</dbReference>
<dbReference type="SUPFAM" id="SSF55874">
    <property type="entry name" value="ATPase domain of HSP90 chaperone/DNA topoisomerase II/histidine kinase"/>
    <property type="match status" value="1"/>
</dbReference>
<evidence type="ECO:0000256" key="4">
    <source>
        <dbReference type="PROSITE-ProRule" id="PRU00169"/>
    </source>
</evidence>
<dbReference type="Proteomes" id="UP001549749">
    <property type="component" value="Unassembled WGS sequence"/>
</dbReference>
<feature type="transmembrane region" description="Helical" evidence="5">
    <location>
        <begin position="72"/>
        <end position="88"/>
    </location>
</feature>
<feature type="transmembrane region" description="Helical" evidence="5">
    <location>
        <begin position="95"/>
        <end position="114"/>
    </location>
</feature>
<dbReference type="PRINTS" id="PR00344">
    <property type="entry name" value="BCTRLSENSOR"/>
</dbReference>
<feature type="transmembrane region" description="Helical" evidence="5">
    <location>
        <begin position="46"/>
        <end position="66"/>
    </location>
</feature>
<dbReference type="Pfam" id="PF00072">
    <property type="entry name" value="Response_reg"/>
    <property type="match status" value="1"/>
</dbReference>
<dbReference type="PROSITE" id="PS50109">
    <property type="entry name" value="HIS_KIN"/>
    <property type="match status" value="1"/>
</dbReference>
<gene>
    <name evidence="8" type="ORF">ABR189_20815</name>
</gene>
<feature type="transmembrane region" description="Helical" evidence="5">
    <location>
        <begin position="120"/>
        <end position="137"/>
    </location>
</feature>
<feature type="domain" description="Histidine kinase" evidence="6">
    <location>
        <begin position="222"/>
        <end position="441"/>
    </location>
</feature>
<dbReference type="SUPFAM" id="SSF47384">
    <property type="entry name" value="Homodimeric domain of signal transducing histidine kinase"/>
    <property type="match status" value="1"/>
</dbReference>
<protein>
    <recommendedName>
        <fullName evidence="2">histidine kinase</fullName>
        <ecNumber evidence="2">2.7.13.3</ecNumber>
    </recommendedName>
</protein>
<keyword evidence="5" id="KW-0812">Transmembrane</keyword>
<dbReference type="PANTHER" id="PTHR43547">
    <property type="entry name" value="TWO-COMPONENT HISTIDINE KINASE"/>
    <property type="match status" value="1"/>
</dbReference>
<evidence type="ECO:0000313" key="8">
    <source>
        <dbReference type="EMBL" id="MET6999845.1"/>
    </source>
</evidence>
<name>A0ABV2TC38_9BACT</name>
<dbReference type="InterPro" id="IPR011006">
    <property type="entry name" value="CheY-like_superfamily"/>
</dbReference>
<dbReference type="SMART" id="SM00388">
    <property type="entry name" value="HisKA"/>
    <property type="match status" value="1"/>
</dbReference>
<keyword evidence="9" id="KW-1185">Reference proteome</keyword>
<proteinExistence type="predicted"/>
<feature type="domain" description="Response regulatory" evidence="7">
    <location>
        <begin position="463"/>
        <end position="579"/>
    </location>
</feature>
<dbReference type="Pfam" id="PF02518">
    <property type="entry name" value="HATPase_c"/>
    <property type="match status" value="1"/>
</dbReference>
<dbReference type="InterPro" id="IPR005467">
    <property type="entry name" value="His_kinase_dom"/>
</dbReference>
<dbReference type="SMART" id="SM00387">
    <property type="entry name" value="HATPase_c"/>
    <property type="match status" value="1"/>
</dbReference>
<dbReference type="InterPro" id="IPR036890">
    <property type="entry name" value="HATPase_C_sf"/>
</dbReference>
<dbReference type="Gene3D" id="3.30.565.10">
    <property type="entry name" value="Histidine kinase-like ATPase, C-terminal domain"/>
    <property type="match status" value="1"/>
</dbReference>
<dbReference type="RefSeq" id="WP_354662406.1">
    <property type="nucleotide sequence ID" value="NZ_JBEXAC010000002.1"/>
</dbReference>